<feature type="transmembrane region" description="Helical" evidence="1">
    <location>
        <begin position="113"/>
        <end position="135"/>
    </location>
</feature>
<dbReference type="KEGG" id="daer:H9K75_18695"/>
<name>A0A7H0GIG1_9BURK</name>
<evidence type="ECO:0000313" key="2">
    <source>
        <dbReference type="EMBL" id="QNP48077.1"/>
    </source>
</evidence>
<feature type="transmembrane region" description="Helical" evidence="1">
    <location>
        <begin position="267"/>
        <end position="285"/>
    </location>
</feature>
<keyword evidence="1" id="KW-0472">Membrane</keyword>
<keyword evidence="1" id="KW-1133">Transmembrane helix</keyword>
<accession>A0A7H0GIG1</accession>
<dbReference type="EMBL" id="CP060783">
    <property type="protein sequence ID" value="QNP48077.1"/>
    <property type="molecule type" value="Genomic_DNA"/>
</dbReference>
<dbReference type="RefSeq" id="WP_187723752.1">
    <property type="nucleotide sequence ID" value="NZ_CP060783.1"/>
</dbReference>
<feature type="transmembrane region" description="Helical" evidence="1">
    <location>
        <begin position="220"/>
        <end position="239"/>
    </location>
</feature>
<dbReference type="Proteomes" id="UP000516028">
    <property type="component" value="Chromosome"/>
</dbReference>
<proteinExistence type="predicted"/>
<sequence>MKNPQARHTATGKGSHFRWSRFAALARVDFAERWRIYAAVLLIALVVQLLLHGWAQFVLGKMRPMDVSTQQGWYNVFLCIFGIPFMFVLHAPMYKQGSGLLMLMRPASTFEKWLHAALLMLVAFPLAYTVVYLLATVPLNGFVAMLESANHAKARLITPNAITSQSAGFHVYLPFLRADDRSQIDASSQWMFQWFYTVIAGFGAFALVRFRHAAPFKTLALAFILLILSLFVLSLSMFTDGETGALTHWIDGSRRVDLNASTIVSNLLFWLGTPALVWWSAYLALRERDLT</sequence>
<protein>
    <submittedName>
        <fullName evidence="2">Uncharacterized protein</fullName>
    </submittedName>
</protein>
<feature type="transmembrane region" description="Helical" evidence="1">
    <location>
        <begin position="190"/>
        <end position="208"/>
    </location>
</feature>
<gene>
    <name evidence="2" type="ORF">H9K75_18695</name>
</gene>
<keyword evidence="3" id="KW-1185">Reference proteome</keyword>
<evidence type="ECO:0000313" key="3">
    <source>
        <dbReference type="Proteomes" id="UP000516028"/>
    </source>
</evidence>
<reference evidence="2 3" key="1">
    <citation type="submission" date="2020-08" db="EMBL/GenBank/DDBJ databases">
        <title>Genome sequence of Diaphorobacter aerolatus KACC 16536T.</title>
        <authorList>
            <person name="Hyun D.-W."/>
            <person name="Bae J.-W."/>
        </authorList>
    </citation>
    <scope>NUCLEOTIDE SEQUENCE [LARGE SCALE GENOMIC DNA]</scope>
    <source>
        <strain evidence="2 3">KACC 16536</strain>
    </source>
</reference>
<feature type="transmembrane region" description="Helical" evidence="1">
    <location>
        <begin position="36"/>
        <end position="54"/>
    </location>
</feature>
<keyword evidence="1" id="KW-0812">Transmembrane</keyword>
<organism evidence="2 3">
    <name type="scientific">Diaphorobacter aerolatus</name>
    <dbReference type="NCBI Taxonomy" id="1288495"/>
    <lineage>
        <taxon>Bacteria</taxon>
        <taxon>Pseudomonadati</taxon>
        <taxon>Pseudomonadota</taxon>
        <taxon>Betaproteobacteria</taxon>
        <taxon>Burkholderiales</taxon>
        <taxon>Comamonadaceae</taxon>
        <taxon>Diaphorobacter</taxon>
    </lineage>
</organism>
<evidence type="ECO:0000256" key="1">
    <source>
        <dbReference type="SAM" id="Phobius"/>
    </source>
</evidence>
<feature type="transmembrane region" description="Helical" evidence="1">
    <location>
        <begin position="74"/>
        <end position="92"/>
    </location>
</feature>
<dbReference type="AlphaFoldDB" id="A0A7H0GIG1"/>